<sequence>MCITCKGWTATRNRQPASRPGTLPVPGKHRGAPLECGALCLRRRGALRRLLSAASVADPRAALGRRSLPPASWLGSSDGRPGQRELAAGCARPGSCLAAAAAAAAESTEPEPGASPRRRDRRPQEEQEQVSQEGRRGPAGFPSPTRRQREVARRAGGARAVLGLGRWSPRRSGKRPRRAFGRSPRGRSAGSRVCAAKCRPGVACLPGSAPPLPTRRAEASQAGARGSVEVPSITVTYLKALHVNILQLRVHTPVLAPAASGSPPDFHLVISELTPGASCKDIEESQNPTGEPVGDDYKKMGTLFGELNKSLINMGFTRMYFGEQIVEPVIVIFFWLMLWFLGLPALGLVAILCLVIIYVQQ</sequence>
<dbReference type="InterPro" id="IPR027953">
    <property type="entry name" value="DUF4605"/>
</dbReference>
<organism evidence="9 10">
    <name type="scientific">Lipotes vexillifer</name>
    <name type="common">Yangtze river dolphin</name>
    <dbReference type="NCBI Taxonomy" id="118797"/>
    <lineage>
        <taxon>Eukaryota</taxon>
        <taxon>Metazoa</taxon>
        <taxon>Chordata</taxon>
        <taxon>Craniata</taxon>
        <taxon>Vertebrata</taxon>
        <taxon>Euteleostomi</taxon>
        <taxon>Mammalia</taxon>
        <taxon>Eutheria</taxon>
        <taxon>Laurasiatheria</taxon>
        <taxon>Artiodactyla</taxon>
        <taxon>Whippomorpha</taxon>
        <taxon>Cetacea</taxon>
        <taxon>Odontoceti</taxon>
        <taxon>Lipotidae</taxon>
        <taxon>Lipotes</taxon>
    </lineage>
</organism>
<feature type="region of interest" description="Disordered" evidence="6">
    <location>
        <begin position="101"/>
        <end position="190"/>
    </location>
</feature>
<dbReference type="GeneID" id="103084477"/>
<dbReference type="KEGG" id="lve:103084477"/>
<evidence type="ECO:0000256" key="5">
    <source>
        <dbReference type="ARBA" id="ARBA00023136"/>
    </source>
</evidence>
<evidence type="ECO:0000256" key="4">
    <source>
        <dbReference type="ARBA" id="ARBA00022989"/>
    </source>
</evidence>
<comment type="subcellular location">
    <subcellularLocation>
        <location evidence="1">Membrane</location>
        <topology evidence="1">Single-pass membrane protein</topology>
    </subcellularLocation>
</comment>
<evidence type="ECO:0000256" key="2">
    <source>
        <dbReference type="ARBA" id="ARBA00006165"/>
    </source>
</evidence>
<dbReference type="PANTHER" id="PTHR33690:SF1">
    <property type="entry name" value="FAMILY WITH SEQUENCE SIMILARITY 241 MEMBER A"/>
    <property type="match status" value="1"/>
</dbReference>
<keyword evidence="9" id="KW-1185">Reference proteome</keyword>
<dbReference type="Proteomes" id="UP000265300">
    <property type="component" value="Unplaced"/>
</dbReference>
<dbReference type="Pfam" id="PF15378">
    <property type="entry name" value="DUF4605"/>
    <property type="match status" value="1"/>
</dbReference>
<feature type="region of interest" description="Disordered" evidence="6">
    <location>
        <begin position="66"/>
        <end position="87"/>
    </location>
</feature>
<dbReference type="OrthoDB" id="9903800at2759"/>
<feature type="compositionally biased region" description="Low complexity" evidence="6">
    <location>
        <begin position="181"/>
        <end position="190"/>
    </location>
</feature>
<evidence type="ECO:0000256" key="6">
    <source>
        <dbReference type="SAM" id="MobiDB-lite"/>
    </source>
</evidence>
<evidence type="ECO:0000259" key="8">
    <source>
        <dbReference type="Pfam" id="PF15378"/>
    </source>
</evidence>
<dbReference type="InParanoid" id="A0A340WIR1"/>
<protein>
    <submittedName>
        <fullName evidence="10">Uncharacterized protein LOC103084477</fullName>
    </submittedName>
</protein>
<evidence type="ECO:0000256" key="7">
    <source>
        <dbReference type="SAM" id="Phobius"/>
    </source>
</evidence>
<name>A0A340WIR1_LIPVE</name>
<dbReference type="GO" id="GO:0016020">
    <property type="term" value="C:membrane"/>
    <property type="evidence" value="ECO:0007669"/>
    <property type="project" value="UniProtKB-SubCell"/>
</dbReference>
<evidence type="ECO:0000313" key="9">
    <source>
        <dbReference type="Proteomes" id="UP000265300"/>
    </source>
</evidence>
<gene>
    <name evidence="10" type="primary">LOC103084477</name>
</gene>
<dbReference type="RefSeq" id="XP_007448606.1">
    <property type="nucleotide sequence ID" value="XM_007448544.1"/>
</dbReference>
<evidence type="ECO:0000313" key="10">
    <source>
        <dbReference type="RefSeq" id="XP_007448606.1"/>
    </source>
</evidence>
<feature type="domain" description="DUF4605" evidence="8">
    <location>
        <begin position="302"/>
        <end position="360"/>
    </location>
</feature>
<dbReference type="PANTHER" id="PTHR33690">
    <property type="entry name" value="DUF4605 DOMAIN-CONTAINING PROTEIN"/>
    <property type="match status" value="1"/>
</dbReference>
<dbReference type="AlphaFoldDB" id="A0A340WIR1"/>
<dbReference type="InterPro" id="IPR052502">
    <property type="entry name" value="FAM241_domain"/>
</dbReference>
<proteinExistence type="inferred from homology"/>
<evidence type="ECO:0000256" key="3">
    <source>
        <dbReference type="ARBA" id="ARBA00022692"/>
    </source>
</evidence>
<comment type="similarity">
    <text evidence="2">Belongs to the FAM241 family.</text>
</comment>
<feature type="compositionally biased region" description="Low complexity" evidence="6">
    <location>
        <begin position="154"/>
        <end position="166"/>
    </location>
</feature>
<keyword evidence="3 7" id="KW-0812">Transmembrane</keyword>
<keyword evidence="4 7" id="KW-1133">Transmembrane helix</keyword>
<keyword evidence="5 7" id="KW-0472">Membrane</keyword>
<reference evidence="10" key="1">
    <citation type="submission" date="2025-08" db="UniProtKB">
        <authorList>
            <consortium name="RefSeq"/>
        </authorList>
    </citation>
    <scope>IDENTIFICATION</scope>
</reference>
<feature type="transmembrane region" description="Helical" evidence="7">
    <location>
        <begin position="332"/>
        <end position="359"/>
    </location>
</feature>
<accession>A0A340WIR1</accession>
<evidence type="ECO:0000256" key="1">
    <source>
        <dbReference type="ARBA" id="ARBA00004167"/>
    </source>
</evidence>
<feature type="compositionally biased region" description="Basic residues" evidence="6">
    <location>
        <begin position="168"/>
        <end position="180"/>
    </location>
</feature>